<proteinExistence type="predicted"/>
<dbReference type="EMBL" id="JAKVQD010000241">
    <property type="protein sequence ID" value="MCH4554342.1"/>
    <property type="molecule type" value="Genomic_DNA"/>
</dbReference>
<gene>
    <name evidence="1" type="ORF">MKW35_17105</name>
</gene>
<name>A0ABS9RN24_9FLAO</name>
<dbReference type="GO" id="GO:0016301">
    <property type="term" value="F:kinase activity"/>
    <property type="evidence" value="ECO:0007669"/>
    <property type="project" value="UniProtKB-KW"/>
</dbReference>
<protein>
    <submittedName>
        <fullName evidence="1">D-glycero-beta-D-manno-heptose-7-phosphate kinase</fullName>
    </submittedName>
</protein>
<organism evidence="1 2">
    <name type="scientific">Aestuariibaculum lutulentum</name>
    <dbReference type="NCBI Taxonomy" id="2920935"/>
    <lineage>
        <taxon>Bacteria</taxon>
        <taxon>Pseudomonadati</taxon>
        <taxon>Bacteroidota</taxon>
        <taxon>Flavobacteriia</taxon>
        <taxon>Flavobacteriales</taxon>
        <taxon>Flavobacteriaceae</taxon>
    </lineage>
</organism>
<dbReference type="PANTHER" id="PTHR46969">
    <property type="entry name" value="BIFUNCTIONAL PROTEIN HLDE"/>
    <property type="match status" value="1"/>
</dbReference>
<keyword evidence="2" id="KW-1185">Reference proteome</keyword>
<reference evidence="1" key="1">
    <citation type="submission" date="2022-02" db="EMBL/GenBank/DDBJ databases">
        <title>Aestuariibaculum sp., a marine bacterium isolated from sediment in Guangxi.</title>
        <authorList>
            <person name="Ying J."/>
        </authorList>
    </citation>
    <scope>NUCLEOTIDE SEQUENCE</scope>
    <source>
        <strain evidence="1">L182</strain>
    </source>
</reference>
<accession>A0ABS9RN24</accession>
<dbReference type="InterPro" id="IPR029056">
    <property type="entry name" value="Ribokinase-like"/>
</dbReference>
<dbReference type="Proteomes" id="UP001156141">
    <property type="component" value="Unassembled WGS sequence"/>
</dbReference>
<evidence type="ECO:0000313" key="1">
    <source>
        <dbReference type="EMBL" id="MCH4554342.1"/>
    </source>
</evidence>
<keyword evidence="1" id="KW-0418">Kinase</keyword>
<feature type="non-terminal residue" evidence="1">
    <location>
        <position position="58"/>
    </location>
</feature>
<evidence type="ECO:0000313" key="2">
    <source>
        <dbReference type="Proteomes" id="UP001156141"/>
    </source>
</evidence>
<keyword evidence="1" id="KW-0808">Transferase</keyword>
<dbReference type="Gene3D" id="3.40.1190.20">
    <property type="match status" value="1"/>
</dbReference>
<dbReference type="PANTHER" id="PTHR46969:SF1">
    <property type="entry name" value="BIFUNCTIONAL PROTEIN HLDE"/>
    <property type="match status" value="1"/>
</dbReference>
<comment type="caution">
    <text evidence="1">The sequence shown here is derived from an EMBL/GenBank/DDBJ whole genome shotgun (WGS) entry which is preliminary data.</text>
</comment>
<sequence length="58" mass="6232">MWDIVQRFASAKVAIIGDLMLDIYIQGDVNRVSPEAPVPIVRRVSERVVPGGAANVAA</sequence>
<dbReference type="SUPFAM" id="SSF53613">
    <property type="entry name" value="Ribokinase-like"/>
    <property type="match status" value="1"/>
</dbReference>